<evidence type="ECO:0000256" key="11">
    <source>
        <dbReference type="SAM" id="MobiDB-lite"/>
    </source>
</evidence>
<sequence length="487" mass="53535">MAKKLTPMDAAFLLLERRRLPMHVAGLYIFSPPPGSAADHVKRLYERWRGHLQAEPPFNLHPEGHMSGWAWQTDEAFDVDYHLRHLALPEPGRIRELLALVSRLHGTLLDRSRPLWEVYLIEGLADGRFALYFKLHHALVDGVSAIRLISESFATDPAQRKPPPWAQAHGMGAVVAGAADAAVDWSARLRQVWQIGSELLPGLRSGLVDLLRKPARGEARVHPLQAPPTLFNVKVTGARRVVAQRYAMARFRAIGQAGGLTINDVTLALSAAVLRRYLTAQNALPDKPLVAMVPVSLHAEGSAGGNQVGMILADLATEEADVAERLRRIKASTTAGKERLRSLGRSAKLAYAATLLMPLGIDVLSGRAAQRPSFNLVISNVPGPREQQYLDGARLDECYPLSIPVDYQAMNITVTSYRDELSFGFVACRKAVPHLQRMLDYLDEAFLELEQMPLSLPVPRKPAAKPRAPAPAKRARRAPAPAAWPDA</sequence>
<evidence type="ECO:0000256" key="6">
    <source>
        <dbReference type="ARBA" id="ARBA00022679"/>
    </source>
</evidence>
<evidence type="ECO:0000256" key="7">
    <source>
        <dbReference type="ARBA" id="ARBA00022798"/>
    </source>
</evidence>
<name>A0A840L7C7_9BURK</name>
<dbReference type="SUPFAM" id="SSF52777">
    <property type="entry name" value="CoA-dependent acyltransferases"/>
    <property type="match status" value="1"/>
</dbReference>
<keyword evidence="7" id="KW-0319">Glycerol metabolism</keyword>
<proteinExistence type="inferred from homology"/>
<dbReference type="PANTHER" id="PTHR31650:SF1">
    <property type="entry name" value="WAX ESTER SYNTHASE_DIACYLGLYCEROL ACYLTRANSFERASE 4-RELATED"/>
    <property type="match status" value="1"/>
</dbReference>
<dbReference type="InterPro" id="IPR009721">
    <property type="entry name" value="O-acyltransferase_WSD1_C"/>
</dbReference>
<keyword evidence="9 14" id="KW-0012">Acyltransferase</keyword>
<evidence type="ECO:0000313" key="15">
    <source>
        <dbReference type="Proteomes" id="UP000562027"/>
    </source>
</evidence>
<dbReference type="InterPro" id="IPR045034">
    <property type="entry name" value="O-acyltransferase_WSD1-like"/>
</dbReference>
<dbReference type="GO" id="GO:0005886">
    <property type="term" value="C:plasma membrane"/>
    <property type="evidence" value="ECO:0007669"/>
    <property type="project" value="TreeGrafter"/>
</dbReference>
<evidence type="ECO:0000313" key="14">
    <source>
        <dbReference type="EMBL" id="MBB4843681.1"/>
    </source>
</evidence>
<protein>
    <recommendedName>
        <fullName evidence="4">diacylglycerol O-acyltransferase</fullName>
        <ecNumber evidence="4">2.3.1.20</ecNumber>
    </recommendedName>
</protein>
<dbReference type="Pfam" id="PF06974">
    <property type="entry name" value="WS_DGAT_C"/>
    <property type="match status" value="1"/>
</dbReference>
<evidence type="ECO:0000259" key="13">
    <source>
        <dbReference type="Pfam" id="PF06974"/>
    </source>
</evidence>
<keyword evidence="8" id="KW-0443">Lipid metabolism</keyword>
<keyword evidence="15" id="KW-1185">Reference proteome</keyword>
<dbReference type="EMBL" id="JACHLP010000004">
    <property type="protein sequence ID" value="MBB4843681.1"/>
    <property type="molecule type" value="Genomic_DNA"/>
</dbReference>
<comment type="catalytic activity">
    <reaction evidence="10">
        <text>an acyl-CoA + a 1,2-diacyl-sn-glycerol = a triacyl-sn-glycerol + CoA</text>
        <dbReference type="Rhea" id="RHEA:10868"/>
        <dbReference type="ChEBI" id="CHEBI:17815"/>
        <dbReference type="ChEBI" id="CHEBI:57287"/>
        <dbReference type="ChEBI" id="CHEBI:58342"/>
        <dbReference type="ChEBI" id="CHEBI:64615"/>
        <dbReference type="EC" id="2.3.1.20"/>
    </reaction>
</comment>
<accession>A0A840L7C7</accession>
<evidence type="ECO:0000256" key="9">
    <source>
        <dbReference type="ARBA" id="ARBA00023315"/>
    </source>
</evidence>
<dbReference type="Gene3D" id="3.30.559.10">
    <property type="entry name" value="Chloramphenicol acetyltransferase-like domain"/>
    <property type="match status" value="1"/>
</dbReference>
<comment type="pathway">
    <text evidence="1">Glycerolipid metabolism; triacylglycerol biosynthesis.</text>
</comment>
<dbReference type="GO" id="GO:0071731">
    <property type="term" value="P:response to nitric oxide"/>
    <property type="evidence" value="ECO:0007669"/>
    <property type="project" value="TreeGrafter"/>
</dbReference>
<evidence type="ECO:0000256" key="1">
    <source>
        <dbReference type="ARBA" id="ARBA00004771"/>
    </source>
</evidence>
<feature type="domain" description="O-acyltransferase WSD1 C-terminal" evidence="13">
    <location>
        <begin position="305"/>
        <end position="449"/>
    </location>
</feature>
<feature type="domain" description="O-acyltransferase WSD1-like N-terminal" evidence="12">
    <location>
        <begin position="5"/>
        <end position="265"/>
    </location>
</feature>
<evidence type="ECO:0000256" key="3">
    <source>
        <dbReference type="ARBA" id="ARBA00009587"/>
    </source>
</evidence>
<dbReference type="InterPro" id="IPR004255">
    <property type="entry name" value="O-acyltransferase_WSD1_N"/>
</dbReference>
<dbReference type="GO" id="GO:0051701">
    <property type="term" value="P:biological process involved in interaction with host"/>
    <property type="evidence" value="ECO:0007669"/>
    <property type="project" value="TreeGrafter"/>
</dbReference>
<dbReference type="RefSeq" id="WP_184299183.1">
    <property type="nucleotide sequence ID" value="NZ_JACHLP010000004.1"/>
</dbReference>
<evidence type="ECO:0000256" key="10">
    <source>
        <dbReference type="ARBA" id="ARBA00048109"/>
    </source>
</evidence>
<reference evidence="14 15" key="1">
    <citation type="submission" date="2020-08" db="EMBL/GenBank/DDBJ databases">
        <title>Functional genomics of gut bacteria from endangered species of beetles.</title>
        <authorList>
            <person name="Carlos-Shanley C."/>
        </authorList>
    </citation>
    <scope>NUCLEOTIDE SEQUENCE [LARGE SCALE GENOMIC DNA]</scope>
    <source>
        <strain evidence="14 15">S00239</strain>
    </source>
</reference>
<evidence type="ECO:0000256" key="2">
    <source>
        <dbReference type="ARBA" id="ARBA00005189"/>
    </source>
</evidence>
<keyword evidence="5" id="KW-0444">Lipid biosynthesis</keyword>
<dbReference type="AlphaFoldDB" id="A0A840L7C7"/>
<dbReference type="EC" id="2.3.1.20" evidence="4"/>
<dbReference type="Proteomes" id="UP000562027">
    <property type="component" value="Unassembled WGS sequence"/>
</dbReference>
<feature type="region of interest" description="Disordered" evidence="11">
    <location>
        <begin position="458"/>
        <end position="487"/>
    </location>
</feature>
<keyword evidence="6 14" id="KW-0808">Transferase</keyword>
<comment type="similarity">
    <text evidence="3">Belongs to the long-chain O-acyltransferase family.</text>
</comment>
<comment type="pathway">
    <text evidence="2">Lipid metabolism.</text>
</comment>
<evidence type="ECO:0000259" key="12">
    <source>
        <dbReference type="Pfam" id="PF03007"/>
    </source>
</evidence>
<dbReference type="Pfam" id="PF03007">
    <property type="entry name" value="WS_DGAT_cat"/>
    <property type="match status" value="1"/>
</dbReference>
<evidence type="ECO:0000256" key="5">
    <source>
        <dbReference type="ARBA" id="ARBA00022516"/>
    </source>
</evidence>
<dbReference type="GO" id="GO:0019432">
    <property type="term" value="P:triglyceride biosynthetic process"/>
    <property type="evidence" value="ECO:0007669"/>
    <property type="project" value="UniProtKB-UniPathway"/>
</dbReference>
<comment type="caution">
    <text evidence="14">The sequence shown here is derived from an EMBL/GenBank/DDBJ whole genome shotgun (WGS) entry which is preliminary data.</text>
</comment>
<dbReference type="UniPathway" id="UPA00282"/>
<dbReference type="GO" id="GO:0001666">
    <property type="term" value="P:response to hypoxia"/>
    <property type="evidence" value="ECO:0007669"/>
    <property type="project" value="TreeGrafter"/>
</dbReference>
<gene>
    <name evidence="14" type="ORF">HNP55_002204</name>
</gene>
<dbReference type="GO" id="GO:0006071">
    <property type="term" value="P:glycerol metabolic process"/>
    <property type="evidence" value="ECO:0007669"/>
    <property type="project" value="UniProtKB-KW"/>
</dbReference>
<dbReference type="InterPro" id="IPR023213">
    <property type="entry name" value="CAT-like_dom_sf"/>
</dbReference>
<evidence type="ECO:0000256" key="4">
    <source>
        <dbReference type="ARBA" id="ARBA00013244"/>
    </source>
</evidence>
<feature type="compositionally biased region" description="Low complexity" evidence="11">
    <location>
        <begin position="465"/>
        <end position="487"/>
    </location>
</feature>
<organism evidence="14 15">
    <name type="scientific">Roseateles oligotrophus</name>
    <dbReference type="NCBI Taxonomy" id="1769250"/>
    <lineage>
        <taxon>Bacteria</taxon>
        <taxon>Pseudomonadati</taxon>
        <taxon>Pseudomonadota</taxon>
        <taxon>Betaproteobacteria</taxon>
        <taxon>Burkholderiales</taxon>
        <taxon>Sphaerotilaceae</taxon>
        <taxon>Roseateles</taxon>
    </lineage>
</organism>
<evidence type="ECO:0000256" key="8">
    <source>
        <dbReference type="ARBA" id="ARBA00023098"/>
    </source>
</evidence>
<dbReference type="PANTHER" id="PTHR31650">
    <property type="entry name" value="O-ACYLTRANSFERASE (WSD1-LIKE) FAMILY PROTEIN"/>
    <property type="match status" value="1"/>
</dbReference>
<dbReference type="NCBIfam" id="TIGR02946">
    <property type="entry name" value="acyl_WS_DGAT"/>
    <property type="match status" value="1"/>
</dbReference>
<dbReference type="InterPro" id="IPR014292">
    <property type="entry name" value="Acyl_transf_WS/DGAT"/>
</dbReference>
<dbReference type="GO" id="GO:0004144">
    <property type="term" value="F:diacylglycerol O-acyltransferase activity"/>
    <property type="evidence" value="ECO:0007669"/>
    <property type="project" value="UniProtKB-EC"/>
</dbReference>